<feature type="region of interest" description="Disordered" evidence="3">
    <location>
        <begin position="185"/>
        <end position="207"/>
    </location>
</feature>
<dbReference type="Gene3D" id="1.20.920.10">
    <property type="entry name" value="Bromodomain-like"/>
    <property type="match status" value="1"/>
</dbReference>
<dbReference type="InterPro" id="IPR001487">
    <property type="entry name" value="Bromodomain"/>
</dbReference>
<accession>A0ABP1QNV4</accession>
<keyword evidence="6" id="KW-1185">Reference proteome</keyword>
<feature type="region of interest" description="Disordered" evidence="3">
    <location>
        <begin position="1"/>
        <end position="20"/>
    </location>
</feature>
<dbReference type="PROSITE" id="PS00633">
    <property type="entry name" value="BROMODOMAIN_1"/>
    <property type="match status" value="1"/>
</dbReference>
<sequence length="226" mass="25935">MDSSKSSKEKAISVSGHSSTDRDRLDFIKDIILPILRKREYAAPFLKPVDARKRNHRDYYFVITHPMDLGIIRDRLKTHFYKTSEECIADFQQIFKNATRYYSKRCVAHRFAKSLEKAWNGMLRAMAKIEIDNPKRVCKPNVQCTDIHPLLYLTSFINLSIRKVHTLISYLHFCCIFAGADKTGDNNSNKRSSSKAHRGKKKSTKQDDIINVVGESLSFAGDKGES</sequence>
<dbReference type="Proteomes" id="UP001642540">
    <property type="component" value="Unassembled WGS sequence"/>
</dbReference>
<dbReference type="InterPro" id="IPR018359">
    <property type="entry name" value="Bromodomain_CS"/>
</dbReference>
<dbReference type="EMBL" id="CAXLJM020000036">
    <property type="protein sequence ID" value="CAL8106171.1"/>
    <property type="molecule type" value="Genomic_DNA"/>
</dbReference>
<feature type="compositionally biased region" description="Basic residues" evidence="3">
    <location>
        <begin position="192"/>
        <end position="203"/>
    </location>
</feature>
<protein>
    <recommendedName>
        <fullName evidence="4">Bromo domain-containing protein</fullName>
    </recommendedName>
</protein>
<dbReference type="Pfam" id="PF00439">
    <property type="entry name" value="Bromodomain"/>
    <property type="match status" value="1"/>
</dbReference>
<gene>
    <name evidence="5" type="ORF">ODALV1_LOCUS12301</name>
</gene>
<evidence type="ECO:0000313" key="5">
    <source>
        <dbReference type="EMBL" id="CAL8106171.1"/>
    </source>
</evidence>
<dbReference type="PANTHER" id="PTHR45926">
    <property type="entry name" value="OSJNBA0053K19.4 PROTEIN"/>
    <property type="match status" value="1"/>
</dbReference>
<feature type="compositionally biased region" description="Basic and acidic residues" evidence="3">
    <location>
        <begin position="1"/>
        <end position="11"/>
    </location>
</feature>
<reference evidence="5 6" key="1">
    <citation type="submission" date="2024-08" db="EMBL/GenBank/DDBJ databases">
        <authorList>
            <person name="Cucini C."/>
            <person name="Frati F."/>
        </authorList>
    </citation>
    <scope>NUCLEOTIDE SEQUENCE [LARGE SCALE GENOMIC DNA]</scope>
</reference>
<proteinExistence type="predicted"/>
<dbReference type="SMART" id="SM00297">
    <property type="entry name" value="BROMO"/>
    <property type="match status" value="1"/>
</dbReference>
<dbReference type="SUPFAM" id="SSF47370">
    <property type="entry name" value="Bromodomain"/>
    <property type="match status" value="1"/>
</dbReference>
<evidence type="ECO:0000259" key="4">
    <source>
        <dbReference type="PROSITE" id="PS50014"/>
    </source>
</evidence>
<evidence type="ECO:0000256" key="2">
    <source>
        <dbReference type="PROSITE-ProRule" id="PRU00035"/>
    </source>
</evidence>
<feature type="domain" description="Bromo" evidence="4">
    <location>
        <begin position="37"/>
        <end position="109"/>
    </location>
</feature>
<dbReference type="PROSITE" id="PS50014">
    <property type="entry name" value="BROMODOMAIN_2"/>
    <property type="match status" value="1"/>
</dbReference>
<comment type="caution">
    <text evidence="5">The sequence shown here is derived from an EMBL/GenBank/DDBJ whole genome shotgun (WGS) entry which is preliminary data.</text>
</comment>
<dbReference type="InterPro" id="IPR036427">
    <property type="entry name" value="Bromodomain-like_sf"/>
</dbReference>
<organism evidence="5 6">
    <name type="scientific">Orchesella dallaii</name>
    <dbReference type="NCBI Taxonomy" id="48710"/>
    <lineage>
        <taxon>Eukaryota</taxon>
        <taxon>Metazoa</taxon>
        <taxon>Ecdysozoa</taxon>
        <taxon>Arthropoda</taxon>
        <taxon>Hexapoda</taxon>
        <taxon>Collembola</taxon>
        <taxon>Entomobryomorpha</taxon>
        <taxon>Entomobryoidea</taxon>
        <taxon>Orchesellidae</taxon>
        <taxon>Orchesellinae</taxon>
        <taxon>Orchesella</taxon>
    </lineage>
</organism>
<evidence type="ECO:0000256" key="3">
    <source>
        <dbReference type="SAM" id="MobiDB-lite"/>
    </source>
</evidence>
<name>A0ABP1QNV4_9HEXA</name>
<keyword evidence="1 2" id="KW-0103">Bromodomain</keyword>
<evidence type="ECO:0000256" key="1">
    <source>
        <dbReference type="ARBA" id="ARBA00023117"/>
    </source>
</evidence>
<evidence type="ECO:0000313" key="6">
    <source>
        <dbReference type="Proteomes" id="UP001642540"/>
    </source>
</evidence>
<dbReference type="PRINTS" id="PR00503">
    <property type="entry name" value="BROMODOMAIN"/>
</dbReference>